<evidence type="ECO:0000256" key="1">
    <source>
        <dbReference type="ARBA" id="ARBA00004202"/>
    </source>
</evidence>
<dbReference type="InterPro" id="IPR001192">
    <property type="entry name" value="PI-PLC_fam"/>
</dbReference>
<organism evidence="4 5">
    <name type="scientific">Miscanthus lutarioriparius</name>
    <dbReference type="NCBI Taxonomy" id="422564"/>
    <lineage>
        <taxon>Eukaryota</taxon>
        <taxon>Viridiplantae</taxon>
        <taxon>Streptophyta</taxon>
        <taxon>Embryophyta</taxon>
        <taxon>Tracheophyta</taxon>
        <taxon>Spermatophyta</taxon>
        <taxon>Magnoliopsida</taxon>
        <taxon>Liliopsida</taxon>
        <taxon>Poales</taxon>
        <taxon>Poaceae</taxon>
        <taxon>PACMAD clade</taxon>
        <taxon>Panicoideae</taxon>
        <taxon>Andropogonodae</taxon>
        <taxon>Andropogoneae</taxon>
        <taxon>Saccharinae</taxon>
        <taxon>Miscanthus</taxon>
    </lineage>
</organism>
<dbReference type="GO" id="GO:0048015">
    <property type="term" value="P:phosphatidylinositol-mediated signaling"/>
    <property type="evidence" value="ECO:0007669"/>
    <property type="project" value="TreeGrafter"/>
</dbReference>
<keyword evidence="5" id="KW-1185">Reference proteome</keyword>
<protein>
    <recommendedName>
        <fullName evidence="3">Phosphatidylinositol-specific phospholipase C X domain-containing protein</fullName>
    </recommendedName>
</protein>
<dbReference type="SUPFAM" id="SSF51695">
    <property type="entry name" value="PLC-like phosphodiesterases"/>
    <property type="match status" value="1"/>
</dbReference>
<comment type="caution">
    <text evidence="4">The sequence shown here is derived from an EMBL/GenBank/DDBJ whole genome shotgun (WGS) entry which is preliminary data.</text>
</comment>
<feature type="non-terminal residue" evidence="4">
    <location>
        <position position="361"/>
    </location>
</feature>
<dbReference type="SMART" id="SM00148">
    <property type="entry name" value="PLCXc"/>
    <property type="match status" value="1"/>
</dbReference>
<evidence type="ECO:0000313" key="4">
    <source>
        <dbReference type="EMBL" id="CAD6343860.1"/>
    </source>
</evidence>
<dbReference type="GO" id="GO:0006629">
    <property type="term" value="P:lipid metabolic process"/>
    <property type="evidence" value="ECO:0007669"/>
    <property type="project" value="InterPro"/>
</dbReference>
<evidence type="ECO:0000259" key="3">
    <source>
        <dbReference type="SMART" id="SM00148"/>
    </source>
</evidence>
<dbReference type="InterPro" id="IPR035892">
    <property type="entry name" value="C2_domain_sf"/>
</dbReference>
<dbReference type="Pfam" id="PF00388">
    <property type="entry name" value="PI-PLC-X"/>
    <property type="match status" value="1"/>
</dbReference>
<reference evidence="4" key="1">
    <citation type="submission" date="2020-10" db="EMBL/GenBank/DDBJ databases">
        <authorList>
            <person name="Han B."/>
            <person name="Lu T."/>
            <person name="Zhao Q."/>
            <person name="Huang X."/>
            <person name="Zhao Y."/>
        </authorList>
    </citation>
    <scope>NUCLEOTIDE SEQUENCE</scope>
</reference>
<evidence type="ECO:0000256" key="2">
    <source>
        <dbReference type="SAM" id="MobiDB-lite"/>
    </source>
</evidence>
<dbReference type="Gene3D" id="3.20.20.190">
    <property type="entry name" value="Phosphatidylinositol (PI) phosphodiesterase"/>
    <property type="match status" value="1"/>
</dbReference>
<dbReference type="SUPFAM" id="SSF49562">
    <property type="entry name" value="C2 domain (Calcium/lipid-binding domain, CaLB)"/>
    <property type="match status" value="1"/>
</dbReference>
<dbReference type="Gene3D" id="2.60.40.150">
    <property type="entry name" value="C2 domain"/>
    <property type="match status" value="1"/>
</dbReference>
<dbReference type="PROSITE" id="PS50007">
    <property type="entry name" value="PIPLC_X_DOMAIN"/>
    <property type="match status" value="1"/>
</dbReference>
<dbReference type="OrthoDB" id="269822at2759"/>
<name>A0A811STF7_9POAL</name>
<dbReference type="GO" id="GO:0051209">
    <property type="term" value="P:release of sequestered calcium ion into cytosol"/>
    <property type="evidence" value="ECO:0007669"/>
    <property type="project" value="TreeGrafter"/>
</dbReference>
<dbReference type="InterPro" id="IPR000909">
    <property type="entry name" value="PLipase_C_PInositol-sp_X_dom"/>
</dbReference>
<sequence>TQNTRVVLTECLKSIKEYAFIASRYPVIITLEDNLQSSNLQKKAAKVFLDVLGDVLYWPHADYIDVRGNAYSNNKPLKDFPSPDELMGAVLLSTKPPSHLEVDVSEDDDDQLHVHKGADDKDAAWGPEVPFFQTEKIQSDHQKVHTEKLTVDIPKCLHQGLPKGHSRYFIQLQSISRLGAWCSNGGPGYAGIWKSPLANAWILQSQWWLWLREKPDFLIMQTEPEVFDPRKHLPVKKTLKVKVYMGDGWLTDFKHAHTSFIPDLWTSVGIAGVPADTTAMKNTKATENTWVPVWEDEFSFDLTVPEIALLGWRCTSMTCPRKTSSAGRPCCRCRSCGRASGGGALRPPGEQVRQRQAPHGL</sequence>
<feature type="region of interest" description="Disordered" evidence="2">
    <location>
        <begin position="339"/>
        <end position="361"/>
    </location>
</feature>
<dbReference type="GO" id="GO:0004435">
    <property type="term" value="F:phosphatidylinositol-4,5-bisphosphate phospholipase C activity"/>
    <property type="evidence" value="ECO:0007669"/>
    <property type="project" value="TreeGrafter"/>
</dbReference>
<dbReference type="EMBL" id="CAJGYO010000847">
    <property type="protein sequence ID" value="CAD6343860.1"/>
    <property type="molecule type" value="Genomic_DNA"/>
</dbReference>
<gene>
    <name evidence="4" type="ORF">NCGR_LOCUS67958</name>
</gene>
<dbReference type="GO" id="GO:0005886">
    <property type="term" value="C:plasma membrane"/>
    <property type="evidence" value="ECO:0007669"/>
    <property type="project" value="UniProtKB-SubCell"/>
</dbReference>
<dbReference type="PANTHER" id="PTHR10336:SF206">
    <property type="entry name" value="PHOSPHOINOSITIDE PHOSPHOLIPASE C"/>
    <property type="match status" value="1"/>
</dbReference>
<proteinExistence type="predicted"/>
<feature type="domain" description="Phosphatidylinositol-specific phospholipase C X" evidence="3">
    <location>
        <begin position="3"/>
        <end position="95"/>
    </location>
</feature>
<dbReference type="AlphaFoldDB" id="A0A811STF7"/>
<dbReference type="InterPro" id="IPR017946">
    <property type="entry name" value="PLC-like_Pdiesterase_TIM-brl"/>
</dbReference>
<dbReference type="PANTHER" id="PTHR10336">
    <property type="entry name" value="PHOSPHOINOSITIDE-SPECIFIC PHOSPHOLIPASE C FAMILY PROTEIN"/>
    <property type="match status" value="1"/>
</dbReference>
<comment type="subcellular location">
    <subcellularLocation>
        <location evidence="1">Cell membrane</location>
        <topology evidence="1">Peripheral membrane protein</topology>
    </subcellularLocation>
</comment>
<dbReference type="Proteomes" id="UP000604825">
    <property type="component" value="Unassembled WGS sequence"/>
</dbReference>
<evidence type="ECO:0000313" key="5">
    <source>
        <dbReference type="Proteomes" id="UP000604825"/>
    </source>
</evidence>
<accession>A0A811STF7</accession>